<organism evidence="1 2">
    <name type="scientific">Papaver somniferum</name>
    <name type="common">Opium poppy</name>
    <dbReference type="NCBI Taxonomy" id="3469"/>
    <lineage>
        <taxon>Eukaryota</taxon>
        <taxon>Viridiplantae</taxon>
        <taxon>Streptophyta</taxon>
        <taxon>Embryophyta</taxon>
        <taxon>Tracheophyta</taxon>
        <taxon>Spermatophyta</taxon>
        <taxon>Magnoliopsida</taxon>
        <taxon>Ranunculales</taxon>
        <taxon>Papaveraceae</taxon>
        <taxon>Papaveroideae</taxon>
        <taxon>Papaver</taxon>
    </lineage>
</organism>
<dbReference type="AlphaFoldDB" id="A0A4Y7IZJ7"/>
<reference evidence="1 2" key="1">
    <citation type="journal article" date="2018" name="Science">
        <title>The opium poppy genome and morphinan production.</title>
        <authorList>
            <person name="Guo L."/>
            <person name="Winzer T."/>
            <person name="Yang X."/>
            <person name="Li Y."/>
            <person name="Ning Z."/>
            <person name="He Z."/>
            <person name="Teodor R."/>
            <person name="Lu Y."/>
            <person name="Bowser T.A."/>
            <person name="Graham I.A."/>
            <person name="Ye K."/>
        </authorList>
    </citation>
    <scope>NUCLEOTIDE SEQUENCE [LARGE SCALE GENOMIC DNA]</scope>
    <source>
        <strain evidence="2">cv. HN1</strain>
        <tissue evidence="1">Leaves</tissue>
    </source>
</reference>
<accession>A0A4Y7IZJ7</accession>
<sequence length="74" mass="8146">MVGGGGGGNRWLVVVIIRGGGGNRRWWKVVVGVGGEWFETSWIMIHVQIMGTGHVLQVLGMIQERIDESVFPNK</sequence>
<name>A0A4Y7IZJ7_PAPSO</name>
<evidence type="ECO:0000313" key="1">
    <source>
        <dbReference type="EMBL" id="RZC54027.1"/>
    </source>
</evidence>
<keyword evidence="2" id="KW-1185">Reference proteome</keyword>
<dbReference type="Gramene" id="RZC54027">
    <property type="protein sequence ID" value="RZC54027"/>
    <property type="gene ID" value="C5167_012881"/>
</dbReference>
<evidence type="ECO:0000313" key="2">
    <source>
        <dbReference type="Proteomes" id="UP000316621"/>
    </source>
</evidence>
<dbReference type="Proteomes" id="UP000316621">
    <property type="component" value="Chromosome 3"/>
</dbReference>
<dbReference type="EMBL" id="CM010717">
    <property type="protein sequence ID" value="RZC54027.1"/>
    <property type="molecule type" value="Genomic_DNA"/>
</dbReference>
<proteinExistence type="predicted"/>
<gene>
    <name evidence="1" type="ORF">C5167_012881</name>
</gene>
<protein>
    <submittedName>
        <fullName evidence="1">Uncharacterized protein</fullName>
    </submittedName>
</protein>